<comment type="caution">
    <text evidence="1">The sequence shown here is derived from an EMBL/GenBank/DDBJ whole genome shotgun (WGS) entry which is preliminary data.</text>
</comment>
<accession>A0A3S5ANF5</accession>
<dbReference type="Proteomes" id="UP000784294">
    <property type="component" value="Unassembled WGS sequence"/>
</dbReference>
<reference evidence="1" key="1">
    <citation type="submission" date="2018-11" db="EMBL/GenBank/DDBJ databases">
        <authorList>
            <consortium name="Pathogen Informatics"/>
        </authorList>
    </citation>
    <scope>NUCLEOTIDE SEQUENCE</scope>
</reference>
<proteinExistence type="predicted"/>
<evidence type="ECO:0000313" key="1">
    <source>
        <dbReference type="EMBL" id="VEL33848.1"/>
    </source>
</evidence>
<organism evidence="1 2">
    <name type="scientific">Protopolystoma xenopodis</name>
    <dbReference type="NCBI Taxonomy" id="117903"/>
    <lineage>
        <taxon>Eukaryota</taxon>
        <taxon>Metazoa</taxon>
        <taxon>Spiralia</taxon>
        <taxon>Lophotrochozoa</taxon>
        <taxon>Platyhelminthes</taxon>
        <taxon>Monogenea</taxon>
        <taxon>Polyopisthocotylea</taxon>
        <taxon>Polystomatidea</taxon>
        <taxon>Polystomatidae</taxon>
        <taxon>Protopolystoma</taxon>
    </lineage>
</organism>
<gene>
    <name evidence="1" type="ORF">PXEA_LOCUS27288</name>
</gene>
<sequence>MAKLTDDGDYDAGEKFENVPIPLSDAANYDNYCGRRLRTRCVLLSHPDIKARLRQGGQPTSINYKETATIPEATTS</sequence>
<name>A0A3S5ANF5_9PLAT</name>
<protein>
    <submittedName>
        <fullName evidence="1">Uncharacterized protein</fullName>
    </submittedName>
</protein>
<evidence type="ECO:0000313" key="2">
    <source>
        <dbReference type="Proteomes" id="UP000784294"/>
    </source>
</evidence>
<dbReference type="EMBL" id="CAAALY010246542">
    <property type="protein sequence ID" value="VEL33848.1"/>
    <property type="molecule type" value="Genomic_DNA"/>
</dbReference>
<keyword evidence="2" id="KW-1185">Reference proteome</keyword>
<dbReference type="AlphaFoldDB" id="A0A3S5ANF5"/>